<dbReference type="InterPro" id="IPR002524">
    <property type="entry name" value="Cation_efflux"/>
</dbReference>
<gene>
    <name evidence="11" type="ORF">SDRG_15729</name>
</gene>
<evidence type="ECO:0000256" key="1">
    <source>
        <dbReference type="ARBA" id="ARBA00004141"/>
    </source>
</evidence>
<feature type="transmembrane region" description="Helical" evidence="9">
    <location>
        <begin position="468"/>
        <end position="489"/>
    </location>
</feature>
<feature type="transmembrane region" description="Helical" evidence="9">
    <location>
        <begin position="266"/>
        <end position="284"/>
    </location>
</feature>
<dbReference type="GO" id="GO:0005794">
    <property type="term" value="C:Golgi apparatus"/>
    <property type="evidence" value="ECO:0007669"/>
    <property type="project" value="TreeGrafter"/>
</dbReference>
<feature type="compositionally biased region" description="Basic and acidic residues" evidence="8">
    <location>
        <begin position="621"/>
        <end position="641"/>
    </location>
</feature>
<feature type="transmembrane region" description="Helical" evidence="9">
    <location>
        <begin position="290"/>
        <end position="310"/>
    </location>
</feature>
<comment type="similarity">
    <text evidence="2">Belongs to the cation diffusion facilitator (CDF) transporter (TC 2.A.4) family. SLC30A subfamily.</text>
</comment>
<dbReference type="AlphaFoldDB" id="T0R349"/>
<feature type="transmembrane region" description="Helical" evidence="9">
    <location>
        <begin position="428"/>
        <end position="447"/>
    </location>
</feature>
<dbReference type="NCBIfam" id="TIGR01297">
    <property type="entry name" value="CDF"/>
    <property type="match status" value="1"/>
</dbReference>
<evidence type="ECO:0000259" key="10">
    <source>
        <dbReference type="Pfam" id="PF01545"/>
    </source>
</evidence>
<dbReference type="Pfam" id="PF01545">
    <property type="entry name" value="Cation_efflux"/>
    <property type="match status" value="1"/>
</dbReference>
<dbReference type="GO" id="GO:0005385">
    <property type="term" value="F:zinc ion transmembrane transporter activity"/>
    <property type="evidence" value="ECO:0007669"/>
    <property type="project" value="InterPro"/>
</dbReference>
<evidence type="ECO:0000256" key="5">
    <source>
        <dbReference type="ARBA" id="ARBA00022989"/>
    </source>
</evidence>
<keyword evidence="4 9" id="KW-0812">Transmembrane</keyword>
<feature type="transmembrane region" description="Helical" evidence="9">
    <location>
        <begin position="393"/>
        <end position="416"/>
    </location>
</feature>
<feature type="region of interest" description="Disordered" evidence="8">
    <location>
        <begin position="615"/>
        <end position="641"/>
    </location>
</feature>
<feature type="transmembrane region" description="Helical" evidence="9">
    <location>
        <begin position="495"/>
        <end position="519"/>
    </location>
</feature>
<feature type="transmembrane region" description="Helical" evidence="9">
    <location>
        <begin position="53"/>
        <end position="73"/>
    </location>
</feature>
<feature type="transmembrane region" description="Helical" evidence="9">
    <location>
        <begin position="190"/>
        <end position="211"/>
    </location>
</feature>
<dbReference type="EMBL" id="JH767231">
    <property type="protein sequence ID" value="EQC26448.1"/>
    <property type="molecule type" value="Genomic_DNA"/>
</dbReference>
<sequence>MQLAPDDGDDRLDVYPTKLALAPSLLLPAASAAAQLTWTLLLHHAVRTSADLATAFGLLPLLFVAGGLLAYARQAPTGARHTPHAIGQGVVLCVLFLLRMHMLHYCGVAFTSLVETAHLALSPTDLSRHGTRKAGVAIVGGYTLALAFSSASTHPPSLLFHLALCLASVLLQHAYAHWNVSSSSSRGHGVVFGAAAITAALSTRLFGAYFVTPSVLPRAESAALSPSTIALLLVLVSVLALPPLVPHLVYDTPLSVHSKHNAMARLVLQVPLTLGSLVALPISLHAVIHAMLSLSALVPILWGLYLAAPWRLPSLPTVGSPAARTIFLFLAGNMVYMVVEFVVGYSTNSLGLWSDAGHMLFDNISLVIGLCAATASSWPANGRFGFGYGRVEVLSGFVNSILLLLMAGHFMAEAIARLTSPPEVHTEHLLVTSIGGLAMNVVGLVWFHDLAHGHSHSDGASCSNSNLVGVYLHVLADTLGSVGVIVSSLCIDAFGWLYMDPLCSGLISVLVVGSTLPLLKATAIELLQGIPAETAGQLARATRDVETLPGVAWVEPARAWRHGPKGFVLTMQVGVVDHVDHGLLLEAVHAALVNGVSDVAEATVQLVSHRGLPVPTPRTEGCCHDHDHDHEHDHDHDHGHH</sequence>
<dbReference type="InParanoid" id="T0R349"/>
<feature type="domain" description="Cation efflux protein transmembrane" evidence="10">
    <location>
        <begin position="326"/>
        <end position="527"/>
    </location>
</feature>
<dbReference type="eggNOG" id="KOG1484">
    <property type="taxonomic scope" value="Eukaryota"/>
</dbReference>
<dbReference type="STRING" id="1156394.T0R349"/>
<feature type="transmembrane region" description="Helical" evidence="9">
    <location>
        <begin position="223"/>
        <end position="245"/>
    </location>
</feature>
<dbReference type="RefSeq" id="XP_008620133.1">
    <property type="nucleotide sequence ID" value="XM_008621911.1"/>
</dbReference>
<feature type="transmembrane region" description="Helical" evidence="9">
    <location>
        <begin position="85"/>
        <end position="113"/>
    </location>
</feature>
<dbReference type="Gene3D" id="1.20.1510.10">
    <property type="entry name" value="Cation efflux protein transmembrane domain"/>
    <property type="match status" value="1"/>
</dbReference>
<dbReference type="Proteomes" id="UP000030762">
    <property type="component" value="Unassembled WGS sequence"/>
</dbReference>
<name>T0R349_SAPDV</name>
<reference evidence="11 12" key="1">
    <citation type="submission" date="2012-04" db="EMBL/GenBank/DDBJ databases">
        <title>The Genome Sequence of Saprolegnia declina VS20.</title>
        <authorList>
            <consortium name="The Broad Institute Genome Sequencing Platform"/>
            <person name="Russ C."/>
            <person name="Nusbaum C."/>
            <person name="Tyler B."/>
            <person name="van West P."/>
            <person name="Dieguez-Uribeondo J."/>
            <person name="de Bruijn I."/>
            <person name="Tripathy S."/>
            <person name="Jiang R."/>
            <person name="Young S.K."/>
            <person name="Zeng Q."/>
            <person name="Gargeya S."/>
            <person name="Fitzgerald M."/>
            <person name="Haas B."/>
            <person name="Abouelleil A."/>
            <person name="Alvarado L."/>
            <person name="Arachchi H.M."/>
            <person name="Berlin A."/>
            <person name="Chapman S.B."/>
            <person name="Goldberg J."/>
            <person name="Griggs A."/>
            <person name="Gujja S."/>
            <person name="Hansen M."/>
            <person name="Howarth C."/>
            <person name="Imamovic A."/>
            <person name="Larimer J."/>
            <person name="McCowen C."/>
            <person name="Montmayeur A."/>
            <person name="Murphy C."/>
            <person name="Neiman D."/>
            <person name="Pearson M."/>
            <person name="Priest M."/>
            <person name="Roberts A."/>
            <person name="Saif S."/>
            <person name="Shea T."/>
            <person name="Sisk P."/>
            <person name="Sykes S."/>
            <person name="Wortman J."/>
            <person name="Nusbaum C."/>
            <person name="Birren B."/>
        </authorList>
    </citation>
    <scope>NUCLEOTIDE SEQUENCE [LARGE SCALE GENOMIC DNA]</scope>
    <source>
        <strain evidence="11 12">VS20</strain>
    </source>
</reference>
<comment type="subcellular location">
    <subcellularLocation>
        <location evidence="1">Membrane</location>
        <topology evidence="1">Multi-pass membrane protein</topology>
    </subcellularLocation>
</comment>
<dbReference type="PANTHER" id="PTHR45755:SF4">
    <property type="entry name" value="ZINC TRANSPORTER 7"/>
    <property type="match status" value="1"/>
</dbReference>
<dbReference type="GeneID" id="19956456"/>
<dbReference type="InterPro" id="IPR045316">
    <property type="entry name" value="Msc2-like"/>
</dbReference>
<evidence type="ECO:0000256" key="9">
    <source>
        <dbReference type="SAM" id="Phobius"/>
    </source>
</evidence>
<organism evidence="11 12">
    <name type="scientific">Saprolegnia diclina (strain VS20)</name>
    <dbReference type="NCBI Taxonomy" id="1156394"/>
    <lineage>
        <taxon>Eukaryota</taxon>
        <taxon>Sar</taxon>
        <taxon>Stramenopiles</taxon>
        <taxon>Oomycota</taxon>
        <taxon>Saprolegniomycetes</taxon>
        <taxon>Saprolegniales</taxon>
        <taxon>Saprolegniaceae</taxon>
        <taxon>Saprolegnia</taxon>
    </lineage>
</organism>
<feature type="transmembrane region" description="Helical" evidence="9">
    <location>
        <begin position="134"/>
        <end position="152"/>
    </location>
</feature>
<evidence type="ECO:0000256" key="3">
    <source>
        <dbReference type="ARBA" id="ARBA00022448"/>
    </source>
</evidence>
<keyword evidence="6" id="KW-0406">Ion transport</keyword>
<keyword evidence="12" id="KW-1185">Reference proteome</keyword>
<evidence type="ECO:0000256" key="2">
    <source>
        <dbReference type="ARBA" id="ARBA00008873"/>
    </source>
</evidence>
<accession>T0R349</accession>
<evidence type="ECO:0000256" key="8">
    <source>
        <dbReference type="SAM" id="MobiDB-lite"/>
    </source>
</evidence>
<evidence type="ECO:0000313" key="12">
    <source>
        <dbReference type="Proteomes" id="UP000030762"/>
    </source>
</evidence>
<evidence type="ECO:0000256" key="6">
    <source>
        <dbReference type="ARBA" id="ARBA00023065"/>
    </source>
</evidence>
<dbReference type="SUPFAM" id="SSF161111">
    <property type="entry name" value="Cation efflux protein transmembrane domain-like"/>
    <property type="match status" value="1"/>
</dbReference>
<evidence type="ECO:0000256" key="4">
    <source>
        <dbReference type="ARBA" id="ARBA00022692"/>
    </source>
</evidence>
<feature type="transmembrane region" description="Helical" evidence="9">
    <location>
        <begin position="322"/>
        <end position="343"/>
    </location>
</feature>
<dbReference type="PANTHER" id="PTHR45755">
    <property type="match status" value="1"/>
</dbReference>
<protein>
    <recommendedName>
        <fullName evidence="10">Cation efflux protein transmembrane domain-containing protein</fullName>
    </recommendedName>
</protein>
<evidence type="ECO:0000313" key="11">
    <source>
        <dbReference type="EMBL" id="EQC26448.1"/>
    </source>
</evidence>
<feature type="transmembrane region" description="Helical" evidence="9">
    <location>
        <begin position="363"/>
        <end position="381"/>
    </location>
</feature>
<dbReference type="InterPro" id="IPR027469">
    <property type="entry name" value="Cation_efflux_TMD_sf"/>
</dbReference>
<dbReference type="GO" id="GO:0016020">
    <property type="term" value="C:membrane"/>
    <property type="evidence" value="ECO:0007669"/>
    <property type="project" value="UniProtKB-SubCell"/>
</dbReference>
<keyword evidence="3" id="KW-0813">Transport</keyword>
<evidence type="ECO:0000256" key="7">
    <source>
        <dbReference type="ARBA" id="ARBA00023136"/>
    </source>
</evidence>
<feature type="transmembrane region" description="Helical" evidence="9">
    <location>
        <begin position="20"/>
        <end position="41"/>
    </location>
</feature>
<feature type="transmembrane region" description="Helical" evidence="9">
    <location>
        <begin position="158"/>
        <end position="178"/>
    </location>
</feature>
<keyword evidence="7 9" id="KW-0472">Membrane</keyword>
<dbReference type="InterPro" id="IPR058533">
    <property type="entry name" value="Cation_efflux_TM"/>
</dbReference>
<dbReference type="OrthoDB" id="78669at2759"/>
<keyword evidence="5 9" id="KW-1133">Transmembrane helix</keyword>
<proteinExistence type="inferred from homology"/>
<dbReference type="GO" id="GO:0006882">
    <property type="term" value="P:intracellular zinc ion homeostasis"/>
    <property type="evidence" value="ECO:0007669"/>
    <property type="project" value="InterPro"/>
</dbReference>
<dbReference type="VEuPathDB" id="FungiDB:SDRG_15729"/>